<dbReference type="Pfam" id="PF20584">
    <property type="entry name" value="DUF6787"/>
    <property type="match status" value="1"/>
</dbReference>
<dbReference type="RefSeq" id="XP_016610972.1">
    <property type="nucleotide sequence ID" value="XM_016750318.1"/>
</dbReference>
<name>A0A0L0HPE7_SPIPD</name>
<keyword evidence="1" id="KW-1133">Transmembrane helix</keyword>
<dbReference type="VEuPathDB" id="FungiDB:SPPG_02013"/>
<sequence>MRLVPYLSRSTYIFTRANTPLYRSRLGLGRVHHFHNLTMSARTVTCSGSLVLTRPGKPAFSTDAPKQPPTPEQLAQAHVKATTQDPIINKPDQTTPFPVFATEGVTPKRAENVPKKPTPTTHPRFSRGWWWDWGIVFLVFAITGSTTMRVVRPLVSQLFGVEGTFIDGPWAYRLLYLSTTLPLYSLILIAVGTAFGRGAYFRAVAYRMWGRFLPNRKR</sequence>
<dbReference type="InterPro" id="IPR046714">
    <property type="entry name" value="DUF6787"/>
</dbReference>
<dbReference type="AlphaFoldDB" id="A0A0L0HPE7"/>
<dbReference type="GeneID" id="27685637"/>
<protein>
    <recommendedName>
        <fullName evidence="2">DUF6787 domain-containing protein</fullName>
    </recommendedName>
</protein>
<keyword evidence="1" id="KW-0812">Transmembrane</keyword>
<keyword evidence="1" id="KW-0472">Membrane</keyword>
<dbReference type="Proteomes" id="UP000053201">
    <property type="component" value="Unassembled WGS sequence"/>
</dbReference>
<reference evidence="3 4" key="1">
    <citation type="submission" date="2009-08" db="EMBL/GenBank/DDBJ databases">
        <title>The Genome Sequence of Spizellomyces punctatus strain DAOM BR117.</title>
        <authorList>
            <consortium name="The Broad Institute Genome Sequencing Platform"/>
            <person name="Russ C."/>
            <person name="Cuomo C."/>
            <person name="Shea T."/>
            <person name="Young S.K."/>
            <person name="Zeng Q."/>
            <person name="Koehrsen M."/>
            <person name="Haas B."/>
            <person name="Borodovsky M."/>
            <person name="Guigo R."/>
            <person name="Alvarado L."/>
            <person name="Berlin A."/>
            <person name="Bochicchio J."/>
            <person name="Borenstein D."/>
            <person name="Chapman S."/>
            <person name="Chen Z."/>
            <person name="Engels R."/>
            <person name="Freedman E."/>
            <person name="Gellesch M."/>
            <person name="Goldberg J."/>
            <person name="Griggs A."/>
            <person name="Gujja S."/>
            <person name="Heiman D."/>
            <person name="Hepburn T."/>
            <person name="Howarth C."/>
            <person name="Jen D."/>
            <person name="Larson L."/>
            <person name="Lewis B."/>
            <person name="Mehta T."/>
            <person name="Park D."/>
            <person name="Pearson M."/>
            <person name="Roberts A."/>
            <person name="Saif S."/>
            <person name="Shenoy N."/>
            <person name="Sisk P."/>
            <person name="Stolte C."/>
            <person name="Sykes S."/>
            <person name="Thomson T."/>
            <person name="Walk T."/>
            <person name="White J."/>
            <person name="Yandava C."/>
            <person name="Burger G."/>
            <person name="Gray M.W."/>
            <person name="Holland P.W.H."/>
            <person name="King N."/>
            <person name="Lang F.B.F."/>
            <person name="Roger A.J."/>
            <person name="Ruiz-Trillo I."/>
            <person name="Lander E."/>
            <person name="Nusbaum C."/>
        </authorList>
    </citation>
    <scope>NUCLEOTIDE SEQUENCE [LARGE SCALE GENOMIC DNA]</scope>
    <source>
        <strain evidence="3 4">DAOM BR117</strain>
    </source>
</reference>
<dbReference type="eggNOG" id="ENOG502S8S9">
    <property type="taxonomic scope" value="Eukaryota"/>
</dbReference>
<keyword evidence="4" id="KW-1185">Reference proteome</keyword>
<proteinExistence type="predicted"/>
<feature type="transmembrane region" description="Helical" evidence="1">
    <location>
        <begin position="130"/>
        <end position="151"/>
    </location>
</feature>
<dbReference type="EMBL" id="KQ257452">
    <property type="protein sequence ID" value="KND02933.1"/>
    <property type="molecule type" value="Genomic_DNA"/>
</dbReference>
<evidence type="ECO:0000256" key="1">
    <source>
        <dbReference type="SAM" id="Phobius"/>
    </source>
</evidence>
<evidence type="ECO:0000313" key="3">
    <source>
        <dbReference type="EMBL" id="KND02933.1"/>
    </source>
</evidence>
<evidence type="ECO:0000313" key="4">
    <source>
        <dbReference type="Proteomes" id="UP000053201"/>
    </source>
</evidence>
<evidence type="ECO:0000259" key="2">
    <source>
        <dbReference type="Pfam" id="PF20584"/>
    </source>
</evidence>
<feature type="domain" description="DUF6787" evidence="2">
    <location>
        <begin position="135"/>
        <end position="212"/>
    </location>
</feature>
<dbReference type="InParanoid" id="A0A0L0HPE7"/>
<accession>A0A0L0HPE7</accession>
<gene>
    <name evidence="3" type="ORF">SPPG_02013</name>
</gene>
<dbReference type="OrthoDB" id="270912at2759"/>
<feature type="transmembrane region" description="Helical" evidence="1">
    <location>
        <begin position="181"/>
        <end position="201"/>
    </location>
</feature>
<organism evidence="3 4">
    <name type="scientific">Spizellomyces punctatus (strain DAOM BR117)</name>
    <dbReference type="NCBI Taxonomy" id="645134"/>
    <lineage>
        <taxon>Eukaryota</taxon>
        <taxon>Fungi</taxon>
        <taxon>Fungi incertae sedis</taxon>
        <taxon>Chytridiomycota</taxon>
        <taxon>Chytridiomycota incertae sedis</taxon>
        <taxon>Chytridiomycetes</taxon>
        <taxon>Spizellomycetales</taxon>
        <taxon>Spizellomycetaceae</taxon>
        <taxon>Spizellomyces</taxon>
    </lineage>
</organism>